<name>A0A857KPM0_9ACTN</name>
<dbReference type="InterPro" id="IPR036812">
    <property type="entry name" value="NAD(P)_OxRdtase_dom_sf"/>
</dbReference>
<dbReference type="GO" id="GO:0016491">
    <property type="term" value="F:oxidoreductase activity"/>
    <property type="evidence" value="ECO:0007669"/>
    <property type="project" value="UniProtKB-KW"/>
</dbReference>
<dbReference type="Gene3D" id="3.20.20.100">
    <property type="entry name" value="NADP-dependent oxidoreductase domain"/>
    <property type="match status" value="1"/>
</dbReference>
<dbReference type="RefSeq" id="WP_040516212.1">
    <property type="nucleotide sequence ID" value="NZ_CP045804.1"/>
</dbReference>
<dbReference type="SUPFAM" id="SSF51430">
    <property type="entry name" value="NAD(P)-linked oxidoreductase"/>
    <property type="match status" value="1"/>
</dbReference>
<proteinExistence type="predicted"/>
<dbReference type="InterPro" id="IPR023210">
    <property type="entry name" value="NADP_OxRdtase_dom"/>
</dbReference>
<dbReference type="FunFam" id="3.20.20.100:FF:000004">
    <property type="entry name" value="Oxidoreductase, aldo/keto reductase"/>
    <property type="match status" value="1"/>
</dbReference>
<dbReference type="PROSITE" id="PS51257">
    <property type="entry name" value="PROKAR_LIPOPROTEIN"/>
    <property type="match status" value="1"/>
</dbReference>
<gene>
    <name evidence="2" type="ORF">GII30_20725</name>
</gene>
<protein>
    <submittedName>
        <fullName evidence="2">Aldo/keto reductase</fullName>
    </submittedName>
</protein>
<evidence type="ECO:0000313" key="2">
    <source>
        <dbReference type="EMBL" id="QHN41267.1"/>
    </source>
</evidence>
<dbReference type="PANTHER" id="PTHR43364:SF4">
    <property type="entry name" value="NAD(P)-LINKED OXIDOREDUCTASE SUPERFAMILY PROTEIN"/>
    <property type="match status" value="1"/>
</dbReference>
<dbReference type="AlphaFoldDB" id="A0A857KPM0"/>
<accession>A0A857KPM0</accession>
<dbReference type="PANTHER" id="PTHR43364">
    <property type="entry name" value="NADH-SPECIFIC METHYLGLYOXAL REDUCTASE-RELATED"/>
    <property type="match status" value="1"/>
</dbReference>
<dbReference type="InterPro" id="IPR050523">
    <property type="entry name" value="AKR_Detox_Biosynth"/>
</dbReference>
<dbReference type="EMBL" id="CP045810">
    <property type="protein sequence ID" value="QHN41267.1"/>
    <property type="molecule type" value="Genomic_DNA"/>
</dbReference>
<dbReference type="Pfam" id="PF00248">
    <property type="entry name" value="Aldo_ket_red"/>
    <property type="match status" value="1"/>
</dbReference>
<keyword evidence="1" id="KW-0560">Oxidoreductase</keyword>
<sequence length="322" mass="34542">MRYQPLGTSGLIVSSVGVGCNAFGKRIDQKATTKVIDAAVDAGINFFDTADSYSSGVSEQMLGKALGDRRDQVVIATKFGMDTGGLYGEDFGVRGSRGYITRAVEGSLRRLGTDHIDLYQLHTPDRVTPLEETLDTLSDLVTAGKVRYIGSSNMTAWEVVNADWLAESLGAPHFITAQNEYSLYNRSAEAELVPALETFGISLLPYFPLAYGLLTGKYKRDQAPETGTRLAKETFRYDGADFDIVEALQRFADDRGITLLDVAIGGLLAQPAVGSVISGATRPEQIDANVRAAGWDPSAEDLAELDDIVAPGSGNGYTTYAS</sequence>
<organism evidence="2">
    <name type="scientific">Gordonia amarae</name>
    <dbReference type="NCBI Taxonomy" id="36821"/>
    <lineage>
        <taxon>Bacteria</taxon>
        <taxon>Bacillati</taxon>
        <taxon>Actinomycetota</taxon>
        <taxon>Actinomycetes</taxon>
        <taxon>Mycobacteriales</taxon>
        <taxon>Gordoniaceae</taxon>
        <taxon>Gordonia</taxon>
    </lineage>
</organism>
<reference evidence="2" key="1">
    <citation type="journal article" date="2021" name="Nat. Microbiol.">
        <title>Cocultivation of an ultrasmall environmental parasitic bacterium with lytic ability against bacteria associated with wastewater foams.</title>
        <authorList>
            <person name="Batinovic S."/>
            <person name="Rose J.J.A."/>
            <person name="Ratcliffe J."/>
            <person name="Seviour R.J."/>
            <person name="Petrovski S."/>
        </authorList>
    </citation>
    <scope>NUCLEOTIDE SEQUENCE</scope>
    <source>
        <strain evidence="2">CON44</strain>
    </source>
</reference>
<dbReference type="GO" id="GO:0005829">
    <property type="term" value="C:cytosol"/>
    <property type="evidence" value="ECO:0007669"/>
    <property type="project" value="UniProtKB-ARBA"/>
</dbReference>
<evidence type="ECO:0000256" key="1">
    <source>
        <dbReference type="ARBA" id="ARBA00023002"/>
    </source>
</evidence>